<keyword evidence="1" id="KW-1133">Transmembrane helix</keyword>
<evidence type="ECO:0000256" key="1">
    <source>
        <dbReference type="SAM" id="Phobius"/>
    </source>
</evidence>
<dbReference type="OrthoDB" id="2142724at2759"/>
<evidence type="ECO:0000313" key="3">
    <source>
        <dbReference type="Proteomes" id="UP000307440"/>
    </source>
</evidence>
<sequence>QFFVWGHRISLTGMLTLDGIAARTAGKGSMTKEMYLNFLENSVVYTTASLFFALLLTAYPCSFQSAHHIQDHRMFSSWIMLGSTMVMRFLHLFQHFSDHD</sequence>
<feature type="non-terminal residue" evidence="2">
    <location>
        <position position="1"/>
    </location>
</feature>
<dbReference type="AlphaFoldDB" id="A0A5C3KQ17"/>
<feature type="transmembrane region" description="Helical" evidence="1">
    <location>
        <begin position="75"/>
        <end position="93"/>
    </location>
</feature>
<proteinExistence type="predicted"/>
<name>A0A5C3KQ17_COPMA</name>
<feature type="transmembrane region" description="Helical" evidence="1">
    <location>
        <begin position="43"/>
        <end position="63"/>
    </location>
</feature>
<evidence type="ECO:0000313" key="2">
    <source>
        <dbReference type="EMBL" id="TFK22609.1"/>
    </source>
</evidence>
<reference evidence="2 3" key="1">
    <citation type="journal article" date="2019" name="Nat. Ecol. Evol.">
        <title>Megaphylogeny resolves global patterns of mushroom evolution.</title>
        <authorList>
            <person name="Varga T."/>
            <person name="Krizsan K."/>
            <person name="Foldi C."/>
            <person name="Dima B."/>
            <person name="Sanchez-Garcia M."/>
            <person name="Sanchez-Ramirez S."/>
            <person name="Szollosi G.J."/>
            <person name="Szarkandi J.G."/>
            <person name="Papp V."/>
            <person name="Albert L."/>
            <person name="Andreopoulos W."/>
            <person name="Angelini C."/>
            <person name="Antonin V."/>
            <person name="Barry K.W."/>
            <person name="Bougher N.L."/>
            <person name="Buchanan P."/>
            <person name="Buyck B."/>
            <person name="Bense V."/>
            <person name="Catcheside P."/>
            <person name="Chovatia M."/>
            <person name="Cooper J."/>
            <person name="Damon W."/>
            <person name="Desjardin D."/>
            <person name="Finy P."/>
            <person name="Geml J."/>
            <person name="Haridas S."/>
            <person name="Hughes K."/>
            <person name="Justo A."/>
            <person name="Karasinski D."/>
            <person name="Kautmanova I."/>
            <person name="Kiss B."/>
            <person name="Kocsube S."/>
            <person name="Kotiranta H."/>
            <person name="LaButti K.M."/>
            <person name="Lechner B.E."/>
            <person name="Liimatainen K."/>
            <person name="Lipzen A."/>
            <person name="Lukacs Z."/>
            <person name="Mihaltcheva S."/>
            <person name="Morgado L.N."/>
            <person name="Niskanen T."/>
            <person name="Noordeloos M.E."/>
            <person name="Ohm R.A."/>
            <person name="Ortiz-Santana B."/>
            <person name="Ovrebo C."/>
            <person name="Racz N."/>
            <person name="Riley R."/>
            <person name="Savchenko A."/>
            <person name="Shiryaev A."/>
            <person name="Soop K."/>
            <person name="Spirin V."/>
            <person name="Szebenyi C."/>
            <person name="Tomsovsky M."/>
            <person name="Tulloss R.E."/>
            <person name="Uehling J."/>
            <person name="Grigoriev I.V."/>
            <person name="Vagvolgyi C."/>
            <person name="Papp T."/>
            <person name="Martin F.M."/>
            <person name="Miettinen O."/>
            <person name="Hibbett D.S."/>
            <person name="Nagy L.G."/>
        </authorList>
    </citation>
    <scope>NUCLEOTIDE SEQUENCE [LARGE SCALE GENOMIC DNA]</scope>
    <source>
        <strain evidence="2 3">CBS 121175</strain>
    </source>
</reference>
<keyword evidence="3" id="KW-1185">Reference proteome</keyword>
<dbReference type="EMBL" id="ML210237">
    <property type="protein sequence ID" value="TFK22609.1"/>
    <property type="molecule type" value="Genomic_DNA"/>
</dbReference>
<keyword evidence="1" id="KW-0812">Transmembrane</keyword>
<dbReference type="Proteomes" id="UP000307440">
    <property type="component" value="Unassembled WGS sequence"/>
</dbReference>
<keyword evidence="1" id="KW-0472">Membrane</keyword>
<gene>
    <name evidence="2" type="ORF">FA15DRAFT_748415</name>
</gene>
<organism evidence="2 3">
    <name type="scientific">Coprinopsis marcescibilis</name>
    <name type="common">Agaric fungus</name>
    <name type="synonym">Psathyrella marcescibilis</name>
    <dbReference type="NCBI Taxonomy" id="230819"/>
    <lineage>
        <taxon>Eukaryota</taxon>
        <taxon>Fungi</taxon>
        <taxon>Dikarya</taxon>
        <taxon>Basidiomycota</taxon>
        <taxon>Agaricomycotina</taxon>
        <taxon>Agaricomycetes</taxon>
        <taxon>Agaricomycetidae</taxon>
        <taxon>Agaricales</taxon>
        <taxon>Agaricineae</taxon>
        <taxon>Psathyrellaceae</taxon>
        <taxon>Coprinopsis</taxon>
    </lineage>
</organism>
<accession>A0A5C3KQ17</accession>
<protein>
    <submittedName>
        <fullName evidence="2">Uncharacterized protein</fullName>
    </submittedName>
</protein>